<accession>A0ACB9F0R4</accession>
<keyword evidence="2" id="KW-1185">Reference proteome</keyword>
<protein>
    <submittedName>
        <fullName evidence="1">Uncharacterized protein</fullName>
    </submittedName>
</protein>
<dbReference type="Proteomes" id="UP001055811">
    <property type="component" value="Linkage Group LG03"/>
</dbReference>
<name>A0ACB9F0R4_CICIN</name>
<organism evidence="1 2">
    <name type="scientific">Cichorium intybus</name>
    <name type="common">Chicory</name>
    <dbReference type="NCBI Taxonomy" id="13427"/>
    <lineage>
        <taxon>Eukaryota</taxon>
        <taxon>Viridiplantae</taxon>
        <taxon>Streptophyta</taxon>
        <taxon>Embryophyta</taxon>
        <taxon>Tracheophyta</taxon>
        <taxon>Spermatophyta</taxon>
        <taxon>Magnoliopsida</taxon>
        <taxon>eudicotyledons</taxon>
        <taxon>Gunneridae</taxon>
        <taxon>Pentapetalae</taxon>
        <taxon>asterids</taxon>
        <taxon>campanulids</taxon>
        <taxon>Asterales</taxon>
        <taxon>Asteraceae</taxon>
        <taxon>Cichorioideae</taxon>
        <taxon>Cichorieae</taxon>
        <taxon>Cichoriinae</taxon>
        <taxon>Cichorium</taxon>
    </lineage>
</organism>
<evidence type="ECO:0000313" key="1">
    <source>
        <dbReference type="EMBL" id="KAI3764689.1"/>
    </source>
</evidence>
<reference evidence="1 2" key="2">
    <citation type="journal article" date="2022" name="Mol. Ecol. Resour.">
        <title>The genomes of chicory, endive, great burdock and yacon provide insights into Asteraceae paleo-polyploidization history and plant inulin production.</title>
        <authorList>
            <person name="Fan W."/>
            <person name="Wang S."/>
            <person name="Wang H."/>
            <person name="Wang A."/>
            <person name="Jiang F."/>
            <person name="Liu H."/>
            <person name="Zhao H."/>
            <person name="Xu D."/>
            <person name="Zhang Y."/>
        </authorList>
    </citation>
    <scope>NUCLEOTIDE SEQUENCE [LARGE SCALE GENOMIC DNA]</scope>
    <source>
        <strain evidence="2">cv. Punajuju</strain>
        <tissue evidence="1">Leaves</tissue>
    </source>
</reference>
<comment type="caution">
    <text evidence="1">The sequence shown here is derived from an EMBL/GenBank/DDBJ whole genome shotgun (WGS) entry which is preliminary data.</text>
</comment>
<gene>
    <name evidence="1" type="ORF">L2E82_14700</name>
</gene>
<reference evidence="2" key="1">
    <citation type="journal article" date="2022" name="Mol. Ecol. Resour.">
        <title>The genomes of chicory, endive, great burdock and yacon provide insights into Asteraceae palaeo-polyploidization history and plant inulin production.</title>
        <authorList>
            <person name="Fan W."/>
            <person name="Wang S."/>
            <person name="Wang H."/>
            <person name="Wang A."/>
            <person name="Jiang F."/>
            <person name="Liu H."/>
            <person name="Zhao H."/>
            <person name="Xu D."/>
            <person name="Zhang Y."/>
        </authorList>
    </citation>
    <scope>NUCLEOTIDE SEQUENCE [LARGE SCALE GENOMIC DNA]</scope>
    <source>
        <strain evidence="2">cv. Punajuju</strain>
    </source>
</reference>
<sequence length="146" mass="16233">MEITFARNRAAVERKLVENRLNTQTIVVEKLPIVSLYVLLENDKSSVLESAELITEAVIQASSPTMAETKQLVLFARNRAAIERKLVENRLNTQTIVVEKLPIVSLYVLLENDKSSVLESAELITEAVIQASSPTMAETKQLVLVV</sequence>
<evidence type="ECO:0000313" key="2">
    <source>
        <dbReference type="Proteomes" id="UP001055811"/>
    </source>
</evidence>
<dbReference type="EMBL" id="CM042011">
    <property type="protein sequence ID" value="KAI3764689.1"/>
    <property type="molecule type" value="Genomic_DNA"/>
</dbReference>
<proteinExistence type="predicted"/>